<evidence type="ECO:0000313" key="2">
    <source>
        <dbReference type="Proteomes" id="UP001234343"/>
    </source>
</evidence>
<accession>A0ABT7SSJ3</accession>
<dbReference type="Proteomes" id="UP001234343">
    <property type="component" value="Unassembled WGS sequence"/>
</dbReference>
<sequence>MLKIAYGVQGTGNGHITRARAMAHAFNQRDDVQVDYFFSGRAAKKYFDMECFGAYQTYSGLSFVCKRGQVAKWQTVKSQQYRQFYRDLNALDLRQYDLVINDFEPLTAWAAKRQGIPSLSISHQAAFSLGAPKAGASFIDNIIMRFFAPTDIQLGVHWFHFGKAILPPFIVEQPIDNPTADKVLVYLPFESIEDVQAMLEPISEQPFVCFHPDVQRTHKRQHVEWHPTSQKAFKQALVNTSGVIANAGFELSSEALRLGKKLLLKPLNGQFEQLSNAQTLRDLNLCDTMYILDTDSVEEWLNAENLEPITFPNNPDILIDWLIQKNWDQTEQVCQQLWRQVKFPDRTRQQLMKLAI</sequence>
<protein>
    <submittedName>
        <fullName evidence="1">Glycosyltransferase family protein</fullName>
    </submittedName>
</protein>
<organism evidence="1 2">
    <name type="scientific">Alteromonas arenosi</name>
    <dbReference type="NCBI Taxonomy" id="3055817"/>
    <lineage>
        <taxon>Bacteria</taxon>
        <taxon>Pseudomonadati</taxon>
        <taxon>Pseudomonadota</taxon>
        <taxon>Gammaproteobacteria</taxon>
        <taxon>Alteromonadales</taxon>
        <taxon>Alteromonadaceae</taxon>
        <taxon>Alteromonas/Salinimonas group</taxon>
        <taxon>Alteromonas</taxon>
    </lineage>
</organism>
<proteinExistence type="predicted"/>
<name>A0ABT7SSJ3_9ALTE</name>
<comment type="caution">
    <text evidence="1">The sequence shown here is derived from an EMBL/GenBank/DDBJ whole genome shotgun (WGS) entry which is preliminary data.</text>
</comment>
<reference evidence="1 2" key="1">
    <citation type="submission" date="2023-06" db="EMBL/GenBank/DDBJ databases">
        <title>Alteromonas sp. ASW11-36 isolated from intertidal sand.</title>
        <authorList>
            <person name="Li Y."/>
        </authorList>
    </citation>
    <scope>NUCLEOTIDE SEQUENCE [LARGE SCALE GENOMIC DNA]</scope>
    <source>
        <strain evidence="1 2">ASW11-36</strain>
    </source>
</reference>
<dbReference type="InterPro" id="IPR005262">
    <property type="entry name" value="MJ1255-like"/>
</dbReference>
<keyword evidence="2" id="KW-1185">Reference proteome</keyword>
<dbReference type="RefSeq" id="WP_289363074.1">
    <property type="nucleotide sequence ID" value="NZ_JAUCBP010000001.1"/>
</dbReference>
<dbReference type="NCBIfam" id="TIGR00661">
    <property type="entry name" value="MJ1255"/>
    <property type="match status" value="1"/>
</dbReference>
<dbReference type="Pfam" id="PF13528">
    <property type="entry name" value="Glyco_trans_1_3"/>
    <property type="match status" value="1"/>
</dbReference>
<dbReference type="SUPFAM" id="SSF53756">
    <property type="entry name" value="UDP-Glycosyltransferase/glycogen phosphorylase"/>
    <property type="match status" value="1"/>
</dbReference>
<gene>
    <name evidence="1" type="ORF">QTP81_00925</name>
</gene>
<dbReference type="EMBL" id="JAUCBP010000001">
    <property type="protein sequence ID" value="MDM7859165.1"/>
    <property type="molecule type" value="Genomic_DNA"/>
</dbReference>
<evidence type="ECO:0000313" key="1">
    <source>
        <dbReference type="EMBL" id="MDM7859165.1"/>
    </source>
</evidence>